<evidence type="ECO:0000256" key="7">
    <source>
        <dbReference type="ARBA" id="ARBA00022989"/>
    </source>
</evidence>
<evidence type="ECO:0000256" key="4">
    <source>
        <dbReference type="ARBA" id="ARBA00022502"/>
    </source>
</evidence>
<dbReference type="GO" id="GO:0016255">
    <property type="term" value="P:attachment of GPI anchor to protein"/>
    <property type="evidence" value="ECO:0007669"/>
    <property type="project" value="InterPro"/>
</dbReference>
<dbReference type="EMBL" id="HG670825">
    <property type="protein sequence ID" value="CDI78159.1"/>
    <property type="molecule type" value="Genomic_DNA"/>
</dbReference>
<dbReference type="OMA" id="WMARGST"/>
<feature type="transmembrane region" description="Helical" evidence="10">
    <location>
        <begin position="176"/>
        <end position="194"/>
    </location>
</feature>
<evidence type="ECO:0000256" key="3">
    <source>
        <dbReference type="ARBA" id="ARBA00010026"/>
    </source>
</evidence>
<protein>
    <submittedName>
        <fullName evidence="12">Uncharacterized protein</fullName>
    </submittedName>
</protein>
<dbReference type="PANTHER" id="PTHR13121:SF0">
    <property type="entry name" value="PHOSPHATIDYLINOSITOL GLYCAN ANCHOR BIOSYNTHESIS CLASS U PROTEIN"/>
    <property type="match status" value="1"/>
</dbReference>
<feature type="chain" id="PRO_5004670606" evidence="11">
    <location>
        <begin position="23"/>
        <end position="382"/>
    </location>
</feature>
<keyword evidence="6" id="KW-0256">Endoplasmic reticulum</keyword>
<keyword evidence="4" id="KW-0337">GPI-anchor biosynthesis</keyword>
<dbReference type="VEuPathDB" id="ToxoDB:EAH_00030670"/>
<dbReference type="RefSeq" id="XP_013251590.1">
    <property type="nucleotide sequence ID" value="XM_013396136.1"/>
</dbReference>
<keyword evidence="11" id="KW-0732">Signal</keyword>
<gene>
    <name evidence="12" type="ORF">EAH_00030670</name>
</gene>
<sequence length="382" mass="41509">MVLVFTVASLLRVLLFFAPSLPSNLLLLCSSSSSSSSSLEEGIAREAAGLSPFAAGVYSHLPSFFSLLKAITGCSSSSSNSSSSCRGTSFLLLLLVDLATAASLAAAAASIQQPDEQQQQEQLPLKQQEQQQLHKQQQQNQQQLQQKQQQQQQQYRRESAKAAAASAAAAVGRGCVLLLGAAAAAALLLCAVAAEANWDWWRLQPPEPGLGVSFYLLSLVFERYRSIFVFAFQALGFVLMVPVAVCFAGDPLAHLQAAVALALIFKQSPTLADFAFLHVLLAFNLRDIYQRVAYTKLVGLSLLVAPLVSVGLSLWMARGSTVPNVAYSMQSLHHVLTCLLVAETLRASAHKRQRYEQQQLLQQQQQLLQQQQQQLQQETAPN</sequence>
<keyword evidence="7 10" id="KW-1133">Transmembrane helix</keyword>
<keyword evidence="5 10" id="KW-0812">Transmembrane</keyword>
<dbReference type="InterPro" id="IPR009600">
    <property type="entry name" value="PIG-U"/>
</dbReference>
<feature type="transmembrane region" description="Helical" evidence="10">
    <location>
        <begin position="257"/>
        <end position="285"/>
    </location>
</feature>
<comment type="subcellular location">
    <subcellularLocation>
        <location evidence="1">Endoplasmic reticulum membrane</location>
        <topology evidence="1">Multi-pass membrane protein</topology>
    </subcellularLocation>
</comment>
<dbReference type="GeneID" id="25271137"/>
<evidence type="ECO:0000256" key="9">
    <source>
        <dbReference type="SAM" id="MobiDB-lite"/>
    </source>
</evidence>
<dbReference type="UniPathway" id="UPA00196"/>
<feature type="region of interest" description="Disordered" evidence="9">
    <location>
        <begin position="115"/>
        <end position="144"/>
    </location>
</feature>
<dbReference type="PANTHER" id="PTHR13121">
    <property type="entry name" value="GPI TRANSAMIDASE COMPONENT PIG-U"/>
    <property type="match status" value="1"/>
</dbReference>
<dbReference type="Proteomes" id="UP000018050">
    <property type="component" value="Unassembled WGS sequence"/>
</dbReference>
<dbReference type="OrthoDB" id="330516at2759"/>
<dbReference type="GO" id="GO:0006506">
    <property type="term" value="P:GPI anchor biosynthetic process"/>
    <property type="evidence" value="ECO:0007669"/>
    <property type="project" value="UniProtKB-UniPathway"/>
</dbReference>
<evidence type="ECO:0000313" key="13">
    <source>
        <dbReference type="Proteomes" id="UP000018050"/>
    </source>
</evidence>
<evidence type="ECO:0000313" key="12">
    <source>
        <dbReference type="EMBL" id="CDI78159.1"/>
    </source>
</evidence>
<dbReference type="AlphaFoldDB" id="U6GHV6"/>
<comment type="pathway">
    <text evidence="2">Glycolipid biosynthesis; glycosylphosphatidylinositol-anchor biosynthesis.</text>
</comment>
<accession>U6GHV6</accession>
<feature type="transmembrane region" description="Helical" evidence="10">
    <location>
        <begin position="297"/>
        <end position="315"/>
    </location>
</feature>
<dbReference type="Pfam" id="PF06728">
    <property type="entry name" value="PIG-U"/>
    <property type="match status" value="2"/>
</dbReference>
<evidence type="ECO:0000256" key="5">
    <source>
        <dbReference type="ARBA" id="ARBA00022692"/>
    </source>
</evidence>
<comment type="similarity">
    <text evidence="3">Belongs to the PIGU family.</text>
</comment>
<evidence type="ECO:0000256" key="6">
    <source>
        <dbReference type="ARBA" id="ARBA00022824"/>
    </source>
</evidence>
<evidence type="ECO:0000256" key="1">
    <source>
        <dbReference type="ARBA" id="ARBA00004477"/>
    </source>
</evidence>
<proteinExistence type="inferred from homology"/>
<organism evidence="12 13">
    <name type="scientific">Eimeria acervulina</name>
    <name type="common">Coccidian parasite</name>
    <dbReference type="NCBI Taxonomy" id="5801"/>
    <lineage>
        <taxon>Eukaryota</taxon>
        <taxon>Sar</taxon>
        <taxon>Alveolata</taxon>
        <taxon>Apicomplexa</taxon>
        <taxon>Conoidasida</taxon>
        <taxon>Coccidia</taxon>
        <taxon>Eucoccidiorida</taxon>
        <taxon>Eimeriorina</taxon>
        <taxon>Eimeriidae</taxon>
        <taxon>Eimeria</taxon>
    </lineage>
</organism>
<evidence type="ECO:0000256" key="8">
    <source>
        <dbReference type="ARBA" id="ARBA00023136"/>
    </source>
</evidence>
<evidence type="ECO:0000256" key="2">
    <source>
        <dbReference type="ARBA" id="ARBA00004687"/>
    </source>
</evidence>
<keyword evidence="8 10" id="KW-0472">Membrane</keyword>
<keyword evidence="13" id="KW-1185">Reference proteome</keyword>
<name>U6GHV6_EIMAC</name>
<dbReference type="GO" id="GO:0042765">
    <property type="term" value="C:GPI-anchor transamidase complex"/>
    <property type="evidence" value="ECO:0007669"/>
    <property type="project" value="InterPro"/>
</dbReference>
<reference evidence="12" key="1">
    <citation type="submission" date="2013-10" db="EMBL/GenBank/DDBJ databases">
        <title>Genomic analysis of the causative agents of coccidiosis in chickens.</title>
        <authorList>
            <person name="Reid A.J."/>
            <person name="Blake D."/>
            <person name="Billington K."/>
            <person name="Browne H."/>
            <person name="Dunn M."/>
            <person name="Hung S."/>
            <person name="Kawahara F."/>
            <person name="Miranda-Saavedra D."/>
            <person name="Mourier T."/>
            <person name="Nagra H."/>
            <person name="Otto T.D."/>
            <person name="Rawlings N."/>
            <person name="Sanchez A."/>
            <person name="Sanders M."/>
            <person name="Subramaniam C."/>
            <person name="Tay Y."/>
            <person name="Dear P."/>
            <person name="Doerig C."/>
            <person name="Gruber A."/>
            <person name="Parkinson J."/>
            <person name="Shirley M."/>
            <person name="Wan K.L."/>
            <person name="Berriman M."/>
            <person name="Tomley F."/>
            <person name="Pain A."/>
        </authorList>
    </citation>
    <scope>NUCLEOTIDE SEQUENCE</scope>
    <source>
        <strain evidence="12">Houghton</strain>
    </source>
</reference>
<evidence type="ECO:0000256" key="10">
    <source>
        <dbReference type="SAM" id="Phobius"/>
    </source>
</evidence>
<reference evidence="12" key="2">
    <citation type="submission" date="2013-10" db="EMBL/GenBank/DDBJ databases">
        <authorList>
            <person name="Aslett M."/>
        </authorList>
    </citation>
    <scope>NUCLEOTIDE SEQUENCE</scope>
    <source>
        <strain evidence="12">Houghton</strain>
    </source>
</reference>
<feature type="transmembrane region" description="Helical" evidence="10">
    <location>
        <begin position="227"/>
        <end position="245"/>
    </location>
</feature>
<feature type="signal peptide" evidence="11">
    <location>
        <begin position="1"/>
        <end position="22"/>
    </location>
</feature>
<evidence type="ECO:0000256" key="11">
    <source>
        <dbReference type="SAM" id="SignalP"/>
    </source>
</evidence>